<organism evidence="1">
    <name type="scientific">marine sediment metagenome</name>
    <dbReference type="NCBI Taxonomy" id="412755"/>
    <lineage>
        <taxon>unclassified sequences</taxon>
        <taxon>metagenomes</taxon>
        <taxon>ecological metagenomes</taxon>
    </lineage>
</organism>
<dbReference type="AlphaFoldDB" id="X1N565"/>
<name>X1N565_9ZZZZ</name>
<reference evidence="1" key="1">
    <citation type="journal article" date="2014" name="Front. Microbiol.">
        <title>High frequency of phylogenetically diverse reductive dehalogenase-homologous genes in deep subseafloor sedimentary metagenomes.</title>
        <authorList>
            <person name="Kawai M."/>
            <person name="Futagami T."/>
            <person name="Toyoda A."/>
            <person name="Takaki Y."/>
            <person name="Nishi S."/>
            <person name="Hori S."/>
            <person name="Arai W."/>
            <person name="Tsubouchi T."/>
            <person name="Morono Y."/>
            <person name="Uchiyama I."/>
            <person name="Ito T."/>
            <person name="Fujiyama A."/>
            <person name="Inagaki F."/>
            <person name="Takami H."/>
        </authorList>
    </citation>
    <scope>NUCLEOTIDE SEQUENCE</scope>
    <source>
        <strain evidence="1">Expedition CK06-06</strain>
    </source>
</reference>
<evidence type="ECO:0000313" key="1">
    <source>
        <dbReference type="EMBL" id="GAI38733.1"/>
    </source>
</evidence>
<accession>X1N565</accession>
<dbReference type="Pfam" id="PF11306">
    <property type="entry name" value="DUF3108"/>
    <property type="match status" value="1"/>
</dbReference>
<sequence length="174" mass="20447">DVIYKVRDQIVSYFDCQLLIPWKTEKYLREGRYRRNEIVELEQNKGKATYLTSNPVEIVDLKPGAQDILSCFYYYRTKDIELEKSQHMVVFSDRKNWNLELKAKRKSKINTYLGKIDSILVKPEAEFRGIFFRKAKIQLYFKDDGSKIPVVIAAKRPFFGSITATLIRVKSFSS</sequence>
<protein>
    <recommendedName>
        <fullName evidence="2">DUF3108 domain-containing protein</fullName>
    </recommendedName>
</protein>
<evidence type="ECO:0008006" key="2">
    <source>
        <dbReference type="Google" id="ProtNLM"/>
    </source>
</evidence>
<dbReference type="InterPro" id="IPR021457">
    <property type="entry name" value="DUF3108"/>
</dbReference>
<dbReference type="EMBL" id="BARV01027564">
    <property type="protein sequence ID" value="GAI38733.1"/>
    <property type="molecule type" value="Genomic_DNA"/>
</dbReference>
<gene>
    <name evidence="1" type="ORF">S06H3_44338</name>
</gene>
<proteinExistence type="predicted"/>
<comment type="caution">
    <text evidence="1">The sequence shown here is derived from an EMBL/GenBank/DDBJ whole genome shotgun (WGS) entry which is preliminary data.</text>
</comment>
<feature type="non-terminal residue" evidence="1">
    <location>
        <position position="1"/>
    </location>
</feature>